<evidence type="ECO:0000313" key="2">
    <source>
        <dbReference type="Proteomes" id="UP000467700"/>
    </source>
</evidence>
<gene>
    <name evidence="1" type="ORF">AAE3_LOCUS10489</name>
</gene>
<comment type="caution">
    <text evidence="1">The sequence shown here is derived from an EMBL/GenBank/DDBJ whole genome shotgun (WGS) entry which is preliminary data.</text>
</comment>
<dbReference type="AlphaFoldDB" id="A0A8S0X600"/>
<dbReference type="OrthoDB" id="2945538at2759"/>
<sequence>MRLALLSPQQVVSQLAKEPATSPFMLKVAIIAAIDPRYRRAGVAKVFIQKVSSGQSTGDIPHWQYPMLGIINVLASICTDQSRQRDVAILREVYSAYQQIFDVIVKDFHLLTPLNKLGDNRRGVVAAALSLFREDPETKRKLYELGMLRLIVHSGTGPLPPPDYLERIFQAVNMPRFVSRFNFLFKQKHIPGDALWQDLSLAMHLTRGSWLPFGPHFTQAGVPKQVLLAILRSLKGPSEHLCILFSLGEVFTQELILNSPYPMGTLADMINNTRLIEVAAEGFKMANQAPPHTQRIDDAGTFYQFFQNIGHALGCADTTGCKLHCTPAFRDAMRANVERIGITTSISLQEELGADGKYLELWTGLTRLLGITDKSIRERSAEQDEEGVSEMWFGILLQSSVPEELTEPSYYSDWKNHKHECKALLEDA</sequence>
<accession>A0A8S0X600</accession>
<reference evidence="1 2" key="1">
    <citation type="submission" date="2020-01" db="EMBL/GenBank/DDBJ databases">
        <authorList>
            <person name="Gupta K D."/>
        </authorList>
    </citation>
    <scope>NUCLEOTIDE SEQUENCE [LARGE SCALE GENOMIC DNA]</scope>
</reference>
<name>A0A8S0X600_CYCAE</name>
<dbReference type="EMBL" id="CACVBS010000067">
    <property type="protein sequence ID" value="CAA7268282.1"/>
    <property type="molecule type" value="Genomic_DNA"/>
</dbReference>
<proteinExistence type="predicted"/>
<keyword evidence="2" id="KW-1185">Reference proteome</keyword>
<organism evidence="1 2">
    <name type="scientific">Cyclocybe aegerita</name>
    <name type="common">Black poplar mushroom</name>
    <name type="synonym">Agrocybe aegerita</name>
    <dbReference type="NCBI Taxonomy" id="1973307"/>
    <lineage>
        <taxon>Eukaryota</taxon>
        <taxon>Fungi</taxon>
        <taxon>Dikarya</taxon>
        <taxon>Basidiomycota</taxon>
        <taxon>Agaricomycotina</taxon>
        <taxon>Agaricomycetes</taxon>
        <taxon>Agaricomycetidae</taxon>
        <taxon>Agaricales</taxon>
        <taxon>Agaricineae</taxon>
        <taxon>Bolbitiaceae</taxon>
        <taxon>Cyclocybe</taxon>
    </lineage>
</organism>
<protein>
    <submittedName>
        <fullName evidence="1">Uncharacterized protein</fullName>
    </submittedName>
</protein>
<dbReference type="Proteomes" id="UP000467700">
    <property type="component" value="Unassembled WGS sequence"/>
</dbReference>
<evidence type="ECO:0000313" key="1">
    <source>
        <dbReference type="EMBL" id="CAA7268282.1"/>
    </source>
</evidence>